<evidence type="ECO:0000256" key="3">
    <source>
        <dbReference type="ARBA" id="ARBA00044493"/>
    </source>
</evidence>
<dbReference type="EMBL" id="CH476618">
    <property type="protein sequence ID" value="EEP81443.1"/>
    <property type="molecule type" value="Genomic_DNA"/>
</dbReference>
<dbReference type="AlphaFoldDB" id="C4JXD5"/>
<dbReference type="eggNOG" id="KOG4197">
    <property type="taxonomic scope" value="Eukaryota"/>
</dbReference>
<comment type="similarity">
    <text evidence="1">Belongs to the CCM1 family.</text>
</comment>
<dbReference type="RefSeq" id="XP_002583341.1">
    <property type="nucleotide sequence ID" value="XM_002583295.1"/>
</dbReference>
<dbReference type="PANTHER" id="PTHR47936:SF1">
    <property type="entry name" value="PENTATRICOPEPTIDE REPEAT-CONTAINING PROTEIN GUN1, CHLOROPLASTIC"/>
    <property type="match status" value="1"/>
</dbReference>
<evidence type="ECO:0000256" key="1">
    <source>
        <dbReference type="ARBA" id="ARBA00006192"/>
    </source>
</evidence>
<keyword evidence="7" id="KW-1185">Reference proteome</keyword>
<dbReference type="STRING" id="336963.C4JXD5"/>
<dbReference type="Gene3D" id="1.25.40.10">
    <property type="entry name" value="Tetratricopeptide repeat domain"/>
    <property type="match status" value="3"/>
</dbReference>
<organism evidence="6 7">
    <name type="scientific">Uncinocarpus reesii (strain UAMH 1704)</name>
    <dbReference type="NCBI Taxonomy" id="336963"/>
    <lineage>
        <taxon>Eukaryota</taxon>
        <taxon>Fungi</taxon>
        <taxon>Dikarya</taxon>
        <taxon>Ascomycota</taxon>
        <taxon>Pezizomycotina</taxon>
        <taxon>Eurotiomycetes</taxon>
        <taxon>Eurotiomycetidae</taxon>
        <taxon>Onygenales</taxon>
        <taxon>Onygenaceae</taxon>
        <taxon>Uncinocarpus</taxon>
    </lineage>
</organism>
<evidence type="ECO:0000256" key="2">
    <source>
        <dbReference type="ARBA" id="ARBA00022737"/>
    </source>
</evidence>
<dbReference type="InParanoid" id="C4JXD5"/>
<keyword evidence="2" id="KW-0677">Repeat</keyword>
<proteinExistence type="inferred from homology"/>
<evidence type="ECO:0000259" key="5">
    <source>
        <dbReference type="Pfam" id="PF23276"/>
    </source>
</evidence>
<feature type="domain" description="Pentatricopeptide repeat-containing protein-mitochondrial" evidence="5">
    <location>
        <begin position="358"/>
        <end position="490"/>
    </location>
</feature>
<evidence type="ECO:0000313" key="6">
    <source>
        <dbReference type="EMBL" id="EEP81443.1"/>
    </source>
</evidence>
<dbReference type="InterPro" id="IPR057027">
    <property type="entry name" value="TPR_mt"/>
</dbReference>
<sequence length="617" mass="69769">MPAKLLVDGLWLCFRPSFSPLIRTRATQSFPKKSRASFPIATFKRPVSSVTGSQDQPPEEPRLLWKDGAFGLEGEEGEASIPSWDADSNVPVFPKEFPEHNVTRPKKTVERVESEPEEVYEARMRMRPKRFAPAEELKKMDSAYLEYKLLKVVGERPNHQAALRIIRELIGNRHVEPQSRHYQAMMLANADSRNGSALHAKHILEEMEALEIPLTSGVLHAALRVLAIHPDYLLRQEVLHSIRDRWLALSPAGWHNLVTGLLRERQYELALDKLERMEVQGIVVKPWLYSLVAYNLADAGEFDEVLHLMKPRVAMGLQFSANLWFHMLDQASAAMHAGLTSFIWRQQVLRGYMIPSYGVCNNVLAICARTGDVEMAVSVFDTLGQRRGAFTLNDYESLIETYLTAGDIDSALRVLCTMENTNVDVSENSTRSLLSSILLSDAETEHTWRTLKRFQTEENQSIPLAAADLAIEICAHRSDIDGAMGIYREIHNVCSSSPNSSTFSLLFDVCRQTQRPDMASFFLQEMQLLKILPTQSIYERLVLLCVESNYFEEARKYLLEMTQSGFALTDVAKRQVRKICAKSDDDSALYLQYDAAVRKPISRGLKPMSAGATTRSN</sequence>
<dbReference type="HOGENOM" id="CLU_008514_1_1_1"/>
<accession>C4JXD5</accession>
<evidence type="ECO:0000313" key="7">
    <source>
        <dbReference type="Proteomes" id="UP000002058"/>
    </source>
</evidence>
<dbReference type="GeneID" id="8441661"/>
<dbReference type="VEuPathDB" id="FungiDB:UREG_06308"/>
<gene>
    <name evidence="6" type="ORF">UREG_06308</name>
</gene>
<evidence type="ECO:0000256" key="4">
    <source>
        <dbReference type="ARBA" id="ARBA00044511"/>
    </source>
</evidence>
<comment type="subunit">
    <text evidence="4">Binds to mitochondrial small subunit 15S rRNA.</text>
</comment>
<reference evidence="7" key="1">
    <citation type="journal article" date="2009" name="Genome Res.">
        <title>Comparative genomic analyses of the human fungal pathogens Coccidioides and their relatives.</title>
        <authorList>
            <person name="Sharpton T.J."/>
            <person name="Stajich J.E."/>
            <person name="Rounsley S.D."/>
            <person name="Gardner M.J."/>
            <person name="Wortman J.R."/>
            <person name="Jordar V.S."/>
            <person name="Maiti R."/>
            <person name="Kodira C.D."/>
            <person name="Neafsey D.E."/>
            <person name="Zeng Q."/>
            <person name="Hung C.-Y."/>
            <person name="McMahan C."/>
            <person name="Muszewska A."/>
            <person name="Grynberg M."/>
            <person name="Mandel M.A."/>
            <person name="Kellner E.M."/>
            <person name="Barker B.M."/>
            <person name="Galgiani J.N."/>
            <person name="Orbach M.J."/>
            <person name="Kirkland T.N."/>
            <person name="Cole G.T."/>
            <person name="Henn M.R."/>
            <person name="Birren B.W."/>
            <person name="Taylor J.W."/>
        </authorList>
    </citation>
    <scope>NUCLEOTIDE SEQUENCE [LARGE SCALE GENOMIC DNA]</scope>
    <source>
        <strain evidence="7">UAMH 1704</strain>
    </source>
</reference>
<dbReference type="OrthoDB" id="747253at2759"/>
<dbReference type="OMA" id="TTHHYEL"/>
<dbReference type="Pfam" id="PF23276">
    <property type="entry name" value="TPR_24"/>
    <property type="match status" value="1"/>
</dbReference>
<dbReference type="GO" id="GO:0031930">
    <property type="term" value="P:mitochondria-nucleus signaling pathway"/>
    <property type="evidence" value="ECO:0007669"/>
    <property type="project" value="TreeGrafter"/>
</dbReference>
<name>C4JXD5_UNCRE</name>
<dbReference type="Proteomes" id="UP000002058">
    <property type="component" value="Unassembled WGS sequence"/>
</dbReference>
<dbReference type="InterPro" id="IPR011990">
    <property type="entry name" value="TPR-like_helical_dom_sf"/>
</dbReference>
<protein>
    <recommendedName>
        <fullName evidence="5">Pentatricopeptide repeat-containing protein-mitochondrial domain-containing protein</fullName>
    </recommendedName>
</protein>
<dbReference type="KEGG" id="ure:UREG_06308"/>
<dbReference type="PANTHER" id="PTHR47936">
    <property type="entry name" value="PPR_LONG DOMAIN-CONTAINING PROTEIN"/>
    <property type="match status" value="1"/>
</dbReference>
<comment type="function">
    <text evidence="3">Regulates mitochondrial small subunit maturation by controlling 15S rRNA 5'-end processing. Localizes to the 5' precursor of the 15S rRNA in a position that is subsequently occupied by mS47 in the mature yeast mtSSU. Uses structure and sequence-specific RNA recognition, binding to a single-stranded region of the precursor and specifically recognizing bases -6 to -1. The exchange of Ccm1 for mS47 is coupled to the irreversible removal of precursor rRNA that is accompanied by conformational changes of the mitoribosomal proteins uS5m and mS26. These conformational changes signal completion of 5'-end rRNA processing through protection of the mature 5'-end of the 15S rRNA and stabilization of mS47. The removal of the 5' precursor together with the dissociation of Ccm1 may be catalyzed by the 5'-3' exoribonuclease Pet127. Involved in the specific removal of group I introns in mitochondrial encoded transcripts.</text>
</comment>